<evidence type="ECO:0000256" key="1">
    <source>
        <dbReference type="RuleBase" id="RU363015"/>
    </source>
</evidence>
<dbReference type="InterPro" id="IPR031100">
    <property type="entry name" value="LOG_fam"/>
</dbReference>
<keyword evidence="3" id="KW-1185">Reference proteome</keyword>
<reference evidence="2 3" key="1">
    <citation type="submission" date="2024-09" db="EMBL/GenBank/DDBJ databases">
        <authorList>
            <person name="D'Angelo T."/>
        </authorList>
    </citation>
    <scope>NUCLEOTIDE SEQUENCE [LARGE SCALE GENOMIC DNA]</scope>
    <source>
        <strain evidence="2">SAG AM-311-F02</strain>
    </source>
</reference>
<dbReference type="EC" id="3.2.2.n1" evidence="1"/>
<protein>
    <recommendedName>
        <fullName evidence="1">Cytokinin riboside 5'-monophosphate phosphoribohydrolase</fullName>
        <ecNumber evidence="1">3.2.2.n1</ecNumber>
    </recommendedName>
</protein>
<evidence type="ECO:0000313" key="2">
    <source>
        <dbReference type="EMBL" id="MFC1800016.1"/>
    </source>
</evidence>
<gene>
    <name evidence="2" type="ORF">ACFL2Z_03790</name>
</gene>
<evidence type="ECO:0000313" key="3">
    <source>
        <dbReference type="Proteomes" id="UP001594288"/>
    </source>
</evidence>
<sequence length="244" mass="27641">MTGKSIYDQNIGPWFLEHAGDLEKKLLIGRRERAADLESAVRVFLELLRGFESLDVDHPSVTVFGSARFTEDHPYYDLARAMGKRLAKAGYTVMTGGGPGIMEAANRGAKEGGGVSIGVNIELPHEQDPNPYLDRFVEFDHFFVRKLMLIKYSCAFIVMPGGFGTLDEVFETATLMQTGKIQHFPIILMGREFWHELDDFIRRSLIPQGTISKKDLDLFKQTDDPHEAVTIVDAFRRRQEEDSR</sequence>
<dbReference type="Pfam" id="PF03641">
    <property type="entry name" value="Lysine_decarbox"/>
    <property type="match status" value="1"/>
</dbReference>
<dbReference type="Gene3D" id="3.40.50.450">
    <property type="match status" value="1"/>
</dbReference>
<accession>A0ABV6YPM4</accession>
<keyword evidence="1" id="KW-0203">Cytokinin biosynthesis</keyword>
<dbReference type="InterPro" id="IPR052341">
    <property type="entry name" value="LOG_family_nucleotidases"/>
</dbReference>
<dbReference type="NCBIfam" id="TIGR00730">
    <property type="entry name" value="Rossman fold protein, TIGR00730 family"/>
    <property type="match status" value="1"/>
</dbReference>
<dbReference type="Proteomes" id="UP001594288">
    <property type="component" value="Unassembled WGS sequence"/>
</dbReference>
<comment type="caution">
    <text evidence="2">The sequence shown here is derived from an EMBL/GenBank/DDBJ whole genome shotgun (WGS) entry which is preliminary data.</text>
</comment>
<dbReference type="SUPFAM" id="SSF102405">
    <property type="entry name" value="MCP/YpsA-like"/>
    <property type="match status" value="1"/>
</dbReference>
<dbReference type="EMBL" id="JBHPEI010000055">
    <property type="protein sequence ID" value="MFC1800016.1"/>
    <property type="molecule type" value="Genomic_DNA"/>
</dbReference>
<dbReference type="InterPro" id="IPR005269">
    <property type="entry name" value="LOG"/>
</dbReference>
<dbReference type="PANTHER" id="PTHR43393">
    <property type="entry name" value="CYTOKININ RIBOSIDE 5'-MONOPHOSPHATE PHOSPHORIBOHYDROLASE"/>
    <property type="match status" value="1"/>
</dbReference>
<dbReference type="PANTHER" id="PTHR43393:SF3">
    <property type="entry name" value="LYSINE DECARBOXYLASE-LIKE PROTEIN"/>
    <property type="match status" value="1"/>
</dbReference>
<keyword evidence="1" id="KW-0378">Hydrolase</keyword>
<proteinExistence type="inferred from homology"/>
<name>A0ABV6YPM4_UNCEI</name>
<organism evidence="2 3">
    <name type="scientific">Eiseniibacteriota bacterium</name>
    <dbReference type="NCBI Taxonomy" id="2212470"/>
    <lineage>
        <taxon>Bacteria</taxon>
        <taxon>Candidatus Eiseniibacteriota</taxon>
    </lineage>
</organism>
<comment type="similarity">
    <text evidence="1">Belongs to the LOG family.</text>
</comment>